<keyword evidence="19" id="KW-1185">Reference proteome</keyword>
<keyword evidence="5" id="KW-0378">Hydrolase</keyword>
<reference evidence="18 19" key="1">
    <citation type="journal article" date="2010" name="Science">
        <title>Genomic comparison of the ants Camponotus floridanus and Harpegnathos saltator.</title>
        <authorList>
            <person name="Bonasio R."/>
            <person name="Zhang G."/>
            <person name="Ye C."/>
            <person name="Mutti N.S."/>
            <person name="Fang X."/>
            <person name="Qin N."/>
            <person name="Donahue G."/>
            <person name="Yang P."/>
            <person name="Li Q."/>
            <person name="Li C."/>
            <person name="Zhang P."/>
            <person name="Huang Z."/>
            <person name="Berger S.L."/>
            <person name="Reinberg D."/>
            <person name="Wang J."/>
            <person name="Liebig J."/>
        </authorList>
    </citation>
    <scope>NUCLEOTIDE SEQUENCE [LARGE SCALE GENOMIC DNA]</scope>
    <source>
        <strain evidence="19">C129</strain>
    </source>
</reference>
<dbReference type="STRING" id="104421.E2ACG3"/>
<dbReference type="PANTHER" id="PTHR48480:SF2">
    <property type="entry name" value="PEPTIDASE D"/>
    <property type="match status" value="1"/>
</dbReference>
<dbReference type="GO" id="GO:0070006">
    <property type="term" value="F:metalloaminopeptidase activity"/>
    <property type="evidence" value="ECO:0007669"/>
    <property type="project" value="InterPro"/>
</dbReference>
<keyword evidence="7" id="KW-0482">Metalloprotease</keyword>
<evidence type="ECO:0000256" key="1">
    <source>
        <dbReference type="ARBA" id="ARBA00001936"/>
    </source>
</evidence>
<dbReference type="InterPro" id="IPR000994">
    <property type="entry name" value="Pept_M24"/>
</dbReference>
<dbReference type="InterPro" id="IPR001131">
    <property type="entry name" value="Peptidase_M24B_aminopep-P_CS"/>
</dbReference>
<gene>
    <name evidence="18" type="ORF">EAG_00676</name>
</gene>
<evidence type="ECO:0000256" key="15">
    <source>
        <dbReference type="ARBA" id="ARBA00048994"/>
    </source>
</evidence>
<evidence type="ECO:0000256" key="6">
    <source>
        <dbReference type="ARBA" id="ARBA00022997"/>
    </source>
</evidence>
<dbReference type="EC" id="3.4.13.9" evidence="10"/>
<dbReference type="OrthoDB" id="10261878at2759"/>
<dbReference type="MEROPS" id="M24.007"/>
<dbReference type="EMBL" id="GL438502">
    <property type="protein sequence ID" value="EFN68880.1"/>
    <property type="molecule type" value="Genomic_DNA"/>
</dbReference>
<evidence type="ECO:0000256" key="7">
    <source>
        <dbReference type="ARBA" id="ARBA00023049"/>
    </source>
</evidence>
<evidence type="ECO:0000256" key="2">
    <source>
        <dbReference type="ARBA" id="ARBA00011738"/>
    </source>
</evidence>
<evidence type="ECO:0000313" key="19">
    <source>
        <dbReference type="Proteomes" id="UP000000311"/>
    </source>
</evidence>
<dbReference type="PROSITE" id="PS00491">
    <property type="entry name" value="PROLINE_PEPTIDASE"/>
    <property type="match status" value="1"/>
</dbReference>
<dbReference type="InterPro" id="IPR052433">
    <property type="entry name" value="X-Pro_dipept-like"/>
</dbReference>
<dbReference type="Proteomes" id="UP000000311">
    <property type="component" value="Unassembled WGS sequence"/>
</dbReference>
<dbReference type="GO" id="GO:0006508">
    <property type="term" value="P:proteolysis"/>
    <property type="evidence" value="ECO:0007669"/>
    <property type="project" value="UniProtKB-KW"/>
</dbReference>
<comment type="cofactor">
    <cofactor evidence="1">
        <name>Mn(2+)</name>
        <dbReference type="ChEBI" id="CHEBI:29035"/>
    </cofactor>
</comment>
<evidence type="ECO:0000256" key="9">
    <source>
        <dbReference type="ARBA" id="ARBA00043990"/>
    </source>
</evidence>
<keyword evidence="4 16" id="KW-0479">Metal-binding</keyword>
<evidence type="ECO:0000256" key="12">
    <source>
        <dbReference type="ARBA" id="ARBA00044252"/>
    </source>
</evidence>
<organism evidence="19">
    <name type="scientific">Camponotus floridanus</name>
    <name type="common">Florida carpenter ant</name>
    <dbReference type="NCBI Taxonomy" id="104421"/>
    <lineage>
        <taxon>Eukaryota</taxon>
        <taxon>Metazoa</taxon>
        <taxon>Ecdysozoa</taxon>
        <taxon>Arthropoda</taxon>
        <taxon>Hexapoda</taxon>
        <taxon>Insecta</taxon>
        <taxon>Pterygota</taxon>
        <taxon>Neoptera</taxon>
        <taxon>Endopterygota</taxon>
        <taxon>Hymenoptera</taxon>
        <taxon>Apocrita</taxon>
        <taxon>Aculeata</taxon>
        <taxon>Formicoidea</taxon>
        <taxon>Formicidae</taxon>
        <taxon>Formicinae</taxon>
        <taxon>Camponotus</taxon>
    </lineage>
</organism>
<dbReference type="InterPro" id="IPR036005">
    <property type="entry name" value="Creatinase/aminopeptidase-like"/>
</dbReference>
<dbReference type="AlphaFoldDB" id="E2ACG3"/>
<dbReference type="FunCoup" id="E2ACG3">
    <property type="interactions" value="1008"/>
</dbReference>
<evidence type="ECO:0000259" key="17">
    <source>
        <dbReference type="SMART" id="SM01011"/>
    </source>
</evidence>
<accession>E2ACG3</accession>
<dbReference type="FunFam" id="3.90.230.10:FF:000002">
    <property type="entry name" value="Xaa-Pro aminopeptidase 3"/>
    <property type="match status" value="1"/>
</dbReference>
<dbReference type="GO" id="GO:0044528">
    <property type="term" value="P:regulation of mitochondrial mRNA stability"/>
    <property type="evidence" value="ECO:0007669"/>
    <property type="project" value="InterPro"/>
</dbReference>
<evidence type="ECO:0000313" key="18">
    <source>
        <dbReference type="EMBL" id="EFN68880.1"/>
    </source>
</evidence>
<dbReference type="InterPro" id="IPR029149">
    <property type="entry name" value="Creatin/AminoP/Spt16_N"/>
</dbReference>
<evidence type="ECO:0000256" key="4">
    <source>
        <dbReference type="ARBA" id="ARBA00022723"/>
    </source>
</evidence>
<dbReference type="SUPFAM" id="SSF53092">
    <property type="entry name" value="Creatinase/prolidase N-terminal domain"/>
    <property type="match status" value="1"/>
</dbReference>
<proteinExistence type="inferred from homology"/>
<comment type="subunit">
    <text evidence="2">Homodimer.</text>
</comment>
<dbReference type="Gene3D" id="3.90.230.10">
    <property type="entry name" value="Creatinase/methionine aminopeptidase superfamily"/>
    <property type="match status" value="1"/>
</dbReference>
<dbReference type="SUPFAM" id="SSF55920">
    <property type="entry name" value="Creatinase/aminopeptidase"/>
    <property type="match status" value="1"/>
</dbReference>
<comment type="similarity">
    <text evidence="9">Belongs to the peptidase M24B family. Eukaryotic-type prolidase subfamily.</text>
</comment>
<keyword evidence="6" id="KW-0224">Dipeptidase</keyword>
<dbReference type="InParanoid" id="E2ACG3"/>
<dbReference type="Pfam" id="PF06743">
    <property type="entry name" value="FAST_1"/>
    <property type="match status" value="1"/>
</dbReference>
<dbReference type="InterPro" id="IPR007865">
    <property type="entry name" value="Aminopep_P_N"/>
</dbReference>
<keyword evidence="8" id="KW-0464">Manganese</keyword>
<evidence type="ECO:0000256" key="8">
    <source>
        <dbReference type="ARBA" id="ARBA00023211"/>
    </source>
</evidence>
<evidence type="ECO:0000256" key="16">
    <source>
        <dbReference type="RuleBase" id="RU000590"/>
    </source>
</evidence>
<sequence length="983" mass="111365">MAETNHTDSCATGSHFWRHKETLKVPMSLFRNNRDRLISRLRAKSEASAAGTFVLLQGGVDVPFNDTDINWPFRQESFFQWCFGAEEPGYYGALDLDNGVSILFVPRLPPEYAIWEGKLYTLDEFKERYCVDETYYTDEIARVLKEKRARLLLTLSGRNSDSGLLAREAVFDGIGEFKVNNSILYPEICECVMKPLKHSISIETNEGTAILFCPDIDLKNTDVEQVLDAINPKSMNKGTENKLADEISCRIALQSLKKMIELENGWYRYRKTLSSGQSSAEIINRNIILRQLVHLIVKSRDSEMILQGLRALKRDKFNPSTNIYKDLMCNEIMIRATDGEFTVLQLIRAIKILASFRDPKYRNCVDTLWVGLACREQDIKSDLLVPLFRSLKYFQRSKDMIQIILEKKLSEQWLKLSGTQMANILDCLHEKESSKGCLSSASKWAGVSMTTSTEKDLVNFINSLRTKKYIDENIEQALARYITNTGTETRDPNLIASIMDYCKDLKIRNPYVLAECGKYFIKHGMEISPTLLSSMLTPFGLLNIQPPDPTEFWKKFDEVISARFADLKLNDVLDIFLSCMYLEKYPVKYLDRVFSSYLVNRLEIQRDAPIVNRLKTKLKLFDASMSLECKDYQGGPINLDRSAKSLDLDIRIRSIINKIHKPLAHLIGGEQKLSRSVVLNSRVIKSPEEIEVLRYVCKISSEAHKVVMRSMRPGTPEYTAESWFLHYIYGTGGCRHVSYTCICGSGHNSSILHYGHAGAPNNKVIQDGDMCLFDMGGNYCGYAADITCSFPANGKFTKDQKLIYNAVLKARDAVIAAAKPGIAWTDMHLLANRVMLTSLKEGGLLVGDVEDMMRAGLNEVFQPHGLGHLLGLDVHDVGGYLPDHPERSKDAGVRKLRTARTLLAGMVLTIEPGCYFIDCLLDAALANPDQSKFLVQEELQRFRGFGGVRIEDDVLITETGVENMTDVPRTIEEIEEYMHRDNL</sequence>
<dbReference type="SMART" id="SM01011">
    <property type="entry name" value="AMP_N"/>
    <property type="match status" value="1"/>
</dbReference>
<evidence type="ECO:0000256" key="11">
    <source>
        <dbReference type="ARBA" id="ARBA00044141"/>
    </source>
</evidence>
<dbReference type="CDD" id="cd01087">
    <property type="entry name" value="Prolidase"/>
    <property type="match status" value="1"/>
</dbReference>
<dbReference type="GO" id="GO:0030145">
    <property type="term" value="F:manganese ion binding"/>
    <property type="evidence" value="ECO:0007669"/>
    <property type="project" value="InterPro"/>
</dbReference>
<dbReference type="Gene3D" id="3.40.350.10">
    <property type="entry name" value="Creatinase/prolidase N-terminal domain"/>
    <property type="match status" value="1"/>
</dbReference>
<evidence type="ECO:0000256" key="14">
    <source>
        <dbReference type="ARBA" id="ARBA00044351"/>
    </source>
</evidence>
<feature type="domain" description="Aminopeptidase P N-terminal" evidence="17">
    <location>
        <begin position="25"/>
        <end position="163"/>
    </location>
</feature>
<dbReference type="Pfam" id="PF05195">
    <property type="entry name" value="AMP_N"/>
    <property type="match status" value="1"/>
</dbReference>
<dbReference type="Pfam" id="PF00557">
    <property type="entry name" value="Peptidase_M24"/>
    <property type="match status" value="1"/>
</dbReference>
<comment type="catalytic activity">
    <reaction evidence="15">
        <text>Xaa-L-Pro dipeptide + H2O = an L-alpha-amino acid + L-proline</text>
        <dbReference type="Rhea" id="RHEA:76407"/>
        <dbReference type="ChEBI" id="CHEBI:15377"/>
        <dbReference type="ChEBI" id="CHEBI:59869"/>
        <dbReference type="ChEBI" id="CHEBI:60039"/>
        <dbReference type="ChEBI" id="CHEBI:195196"/>
        <dbReference type="EC" id="3.4.13.9"/>
    </reaction>
</comment>
<protein>
    <recommendedName>
        <fullName evidence="11">Xaa-Pro dipeptidase</fullName>
        <ecNumber evidence="10">3.4.13.9</ecNumber>
    </recommendedName>
    <alternativeName>
        <fullName evidence="14">Imidodipeptidase</fullName>
    </alternativeName>
    <alternativeName>
        <fullName evidence="12">Peptidase D</fullName>
    </alternativeName>
    <alternativeName>
        <fullName evidence="13">Proline dipeptidase</fullName>
    </alternativeName>
</protein>
<name>E2ACG3_CAMFO</name>
<dbReference type="PANTHER" id="PTHR48480">
    <property type="match status" value="1"/>
</dbReference>
<evidence type="ECO:0000256" key="13">
    <source>
        <dbReference type="ARBA" id="ARBA00044284"/>
    </source>
</evidence>
<dbReference type="GO" id="GO:0102009">
    <property type="term" value="F:proline dipeptidase activity"/>
    <property type="evidence" value="ECO:0007669"/>
    <property type="project" value="UniProtKB-EC"/>
</dbReference>
<evidence type="ECO:0000256" key="5">
    <source>
        <dbReference type="ARBA" id="ARBA00022801"/>
    </source>
</evidence>
<dbReference type="InterPro" id="IPR010622">
    <property type="entry name" value="FAST_Leu-rich"/>
</dbReference>
<keyword evidence="3" id="KW-0645">Protease</keyword>
<evidence type="ECO:0000256" key="3">
    <source>
        <dbReference type="ARBA" id="ARBA00022670"/>
    </source>
</evidence>
<evidence type="ECO:0000256" key="10">
    <source>
        <dbReference type="ARBA" id="ARBA00044051"/>
    </source>
</evidence>
<dbReference type="OMA" id="NDKHIND"/>